<comment type="caution">
    <text evidence="2">The sequence shown here is derived from an EMBL/GenBank/DDBJ whole genome shotgun (WGS) entry which is preliminary data.</text>
</comment>
<protein>
    <recommendedName>
        <fullName evidence="1">Solute-binding protein family 3/N-terminal domain-containing protein</fullName>
    </recommendedName>
</protein>
<evidence type="ECO:0000259" key="1">
    <source>
        <dbReference type="Pfam" id="PF00497"/>
    </source>
</evidence>
<sequence>MIEFNDNNKAIMDLERGSVDCLIVDSSLFSYYNKAKAGTFRVLNETLGEEDFAIGFRKGDDAFRAELQKALDKVSASDEGKQIAEKWFGSDILVKK</sequence>
<dbReference type="Pfam" id="PF00497">
    <property type="entry name" value="SBP_bac_3"/>
    <property type="match status" value="1"/>
</dbReference>
<accession>A0A645JQH1</accession>
<dbReference type="SUPFAM" id="SSF53850">
    <property type="entry name" value="Periplasmic binding protein-like II"/>
    <property type="match status" value="1"/>
</dbReference>
<gene>
    <name evidence="2" type="ORF">SDC9_209526</name>
</gene>
<name>A0A645JQH1_9ZZZZ</name>
<evidence type="ECO:0000313" key="2">
    <source>
        <dbReference type="EMBL" id="MPN61783.1"/>
    </source>
</evidence>
<dbReference type="EMBL" id="VSSQ01138884">
    <property type="protein sequence ID" value="MPN61783.1"/>
    <property type="molecule type" value="Genomic_DNA"/>
</dbReference>
<feature type="domain" description="Solute-binding protein family 3/N-terminal" evidence="1">
    <location>
        <begin position="23"/>
        <end position="89"/>
    </location>
</feature>
<dbReference type="InterPro" id="IPR001638">
    <property type="entry name" value="Solute-binding_3/MltF_N"/>
</dbReference>
<organism evidence="2">
    <name type="scientific">bioreactor metagenome</name>
    <dbReference type="NCBI Taxonomy" id="1076179"/>
    <lineage>
        <taxon>unclassified sequences</taxon>
        <taxon>metagenomes</taxon>
        <taxon>ecological metagenomes</taxon>
    </lineage>
</organism>
<proteinExistence type="predicted"/>
<dbReference type="Gene3D" id="3.40.190.10">
    <property type="entry name" value="Periplasmic binding protein-like II"/>
    <property type="match status" value="2"/>
</dbReference>
<dbReference type="AlphaFoldDB" id="A0A645JQH1"/>
<reference evidence="2" key="1">
    <citation type="submission" date="2019-08" db="EMBL/GenBank/DDBJ databases">
        <authorList>
            <person name="Kucharzyk K."/>
            <person name="Murdoch R.W."/>
            <person name="Higgins S."/>
            <person name="Loffler F."/>
        </authorList>
    </citation>
    <scope>NUCLEOTIDE SEQUENCE</scope>
</reference>